<evidence type="ECO:0000313" key="2">
    <source>
        <dbReference type="Proteomes" id="UP000218418"/>
    </source>
</evidence>
<sequence>MTPKIMRQVWSVVEKTQTRTLLQMDDASLVQLLVKQTKNQASLDCHEADFIGDYIQSRLPLIRDIAHERQYKLQSTFN</sequence>
<gene>
    <name evidence="1" type="ORF">NIES267_43780</name>
</gene>
<keyword evidence="2" id="KW-1185">Reference proteome</keyword>
<evidence type="ECO:0000313" key="1">
    <source>
        <dbReference type="EMBL" id="BAY84880.1"/>
    </source>
</evidence>
<dbReference type="OrthoDB" id="426600at2"/>
<reference evidence="1 2" key="1">
    <citation type="submission" date="2017-06" db="EMBL/GenBank/DDBJ databases">
        <title>Genome sequencing of cyanobaciteial culture collection at National Institute for Environmental Studies (NIES).</title>
        <authorList>
            <person name="Hirose Y."/>
            <person name="Shimura Y."/>
            <person name="Fujisawa T."/>
            <person name="Nakamura Y."/>
            <person name="Kawachi M."/>
        </authorList>
    </citation>
    <scope>NUCLEOTIDE SEQUENCE [LARGE SCALE GENOMIC DNA]</scope>
    <source>
        <strain evidence="1 2">NIES-267</strain>
    </source>
</reference>
<dbReference type="AlphaFoldDB" id="A0A1Z4LUF4"/>
<name>A0A1Z4LUF4_9CYAN</name>
<organism evidence="1 2">
    <name type="scientific">Calothrix parasitica NIES-267</name>
    <dbReference type="NCBI Taxonomy" id="1973488"/>
    <lineage>
        <taxon>Bacteria</taxon>
        <taxon>Bacillati</taxon>
        <taxon>Cyanobacteriota</taxon>
        <taxon>Cyanophyceae</taxon>
        <taxon>Nostocales</taxon>
        <taxon>Calotrichaceae</taxon>
        <taxon>Calothrix</taxon>
    </lineage>
</organism>
<dbReference type="Proteomes" id="UP000218418">
    <property type="component" value="Chromosome"/>
</dbReference>
<accession>A0A1Z4LUF4</accession>
<proteinExistence type="predicted"/>
<dbReference type="EMBL" id="AP018227">
    <property type="protein sequence ID" value="BAY84880.1"/>
    <property type="molecule type" value="Genomic_DNA"/>
</dbReference>
<protein>
    <submittedName>
        <fullName evidence="1">Uncharacterized protein</fullName>
    </submittedName>
</protein>